<feature type="binding site" evidence="3">
    <location>
        <position position="103"/>
    </location>
    <ligand>
        <name>Cu cation</name>
        <dbReference type="ChEBI" id="CHEBI:23378"/>
    </ligand>
</feature>
<evidence type="ECO:0000256" key="1">
    <source>
        <dbReference type="ARBA" id="ARBA00010996"/>
    </source>
</evidence>
<feature type="domain" description="Thioredoxin" evidence="5">
    <location>
        <begin position="65"/>
        <end position="235"/>
    </location>
</feature>
<feature type="binding site" evidence="3">
    <location>
        <position position="195"/>
    </location>
    <ligand>
        <name>Cu cation</name>
        <dbReference type="ChEBI" id="CHEBI:23378"/>
    </ligand>
</feature>
<evidence type="ECO:0000256" key="3">
    <source>
        <dbReference type="PIRSR" id="PIRSR603782-1"/>
    </source>
</evidence>
<dbReference type="PANTHER" id="PTHR12151">
    <property type="entry name" value="ELECTRON TRANSPORT PROTIN SCO1/SENC FAMILY MEMBER"/>
    <property type="match status" value="1"/>
</dbReference>
<evidence type="ECO:0000313" key="7">
    <source>
        <dbReference type="Proteomes" id="UP000198901"/>
    </source>
</evidence>
<keyword evidence="3" id="KW-0479">Metal-binding</keyword>
<dbReference type="InterPro" id="IPR013766">
    <property type="entry name" value="Thioredoxin_domain"/>
</dbReference>
<feature type="disulfide bond" description="Redox-active" evidence="4">
    <location>
        <begin position="103"/>
        <end position="107"/>
    </location>
</feature>
<dbReference type="GO" id="GO:0046872">
    <property type="term" value="F:metal ion binding"/>
    <property type="evidence" value="ECO:0007669"/>
    <property type="project" value="UniProtKB-KW"/>
</dbReference>
<dbReference type="AlphaFoldDB" id="A0A1G9VKP2"/>
<evidence type="ECO:0000256" key="4">
    <source>
        <dbReference type="PIRSR" id="PIRSR603782-2"/>
    </source>
</evidence>
<dbReference type="Gene3D" id="3.40.30.10">
    <property type="entry name" value="Glutaredoxin"/>
    <property type="match status" value="1"/>
</dbReference>
<dbReference type="EMBL" id="FNGS01000008">
    <property type="protein sequence ID" value="SDM72395.1"/>
    <property type="molecule type" value="Genomic_DNA"/>
</dbReference>
<dbReference type="SUPFAM" id="SSF52833">
    <property type="entry name" value="Thioredoxin-like"/>
    <property type="match status" value="1"/>
</dbReference>
<proteinExistence type="inferred from homology"/>
<dbReference type="PROSITE" id="PS51352">
    <property type="entry name" value="THIOREDOXIN_2"/>
    <property type="match status" value="1"/>
</dbReference>
<sequence>MWNWKKAGLLTLLLVGPVLTFVWIRFGSTNHFSLPRYFPLKDTLSGQVLIRELGPGRAWWEPERDTLFHTIPAFSLLSQDSVAVTNETFKGKIRVADFFFSRCPTICPKLSAQLARVQDVFASDPDVVLVSHTIDPQHDTPSVLKRYGGQFDAQPGRWYFLTGNKADLYALAIKGYKLAVQDDSEKTPASETFTHDSKLVLVDKEGVIRGYYDGEDREEVDRLILEIRILEDIYKKRQSK</sequence>
<dbReference type="CDD" id="cd02968">
    <property type="entry name" value="SCO"/>
    <property type="match status" value="1"/>
</dbReference>
<gene>
    <name evidence="6" type="ORF">SAMN04488090_4137</name>
</gene>
<evidence type="ECO:0000259" key="5">
    <source>
        <dbReference type="PROSITE" id="PS51352"/>
    </source>
</evidence>
<dbReference type="STRING" id="563176.SAMN04488090_4137"/>
<organism evidence="6 7">
    <name type="scientific">Siphonobacter aquaeclarae</name>
    <dbReference type="NCBI Taxonomy" id="563176"/>
    <lineage>
        <taxon>Bacteria</taxon>
        <taxon>Pseudomonadati</taxon>
        <taxon>Bacteroidota</taxon>
        <taxon>Cytophagia</taxon>
        <taxon>Cytophagales</taxon>
        <taxon>Cytophagaceae</taxon>
        <taxon>Siphonobacter</taxon>
    </lineage>
</organism>
<accession>A0A1G9VKP2</accession>
<dbReference type="OrthoDB" id="9811998at2"/>
<name>A0A1G9VKP2_9BACT</name>
<keyword evidence="7" id="KW-1185">Reference proteome</keyword>
<dbReference type="PANTHER" id="PTHR12151:SF25">
    <property type="entry name" value="LINALOOL DEHYDRATASE_ISOMERASE DOMAIN-CONTAINING PROTEIN"/>
    <property type="match status" value="1"/>
</dbReference>
<evidence type="ECO:0000313" key="6">
    <source>
        <dbReference type="EMBL" id="SDM72395.1"/>
    </source>
</evidence>
<dbReference type="Pfam" id="PF02630">
    <property type="entry name" value="SCO1-SenC"/>
    <property type="match status" value="1"/>
</dbReference>
<keyword evidence="2 3" id="KW-0186">Copper</keyword>
<protein>
    <submittedName>
        <fullName evidence="6">Protein SCO1/2</fullName>
    </submittedName>
</protein>
<feature type="binding site" evidence="3">
    <location>
        <position position="107"/>
    </location>
    <ligand>
        <name>Cu cation</name>
        <dbReference type="ChEBI" id="CHEBI:23378"/>
    </ligand>
</feature>
<evidence type="ECO:0000256" key="2">
    <source>
        <dbReference type="ARBA" id="ARBA00023008"/>
    </source>
</evidence>
<comment type="similarity">
    <text evidence="1">Belongs to the SCO1/2 family.</text>
</comment>
<reference evidence="6 7" key="1">
    <citation type="submission" date="2016-10" db="EMBL/GenBank/DDBJ databases">
        <authorList>
            <person name="de Groot N.N."/>
        </authorList>
    </citation>
    <scope>NUCLEOTIDE SEQUENCE [LARGE SCALE GENOMIC DNA]</scope>
    <source>
        <strain evidence="6 7">DSM 21668</strain>
    </source>
</reference>
<keyword evidence="4" id="KW-1015">Disulfide bond</keyword>
<dbReference type="InterPro" id="IPR036249">
    <property type="entry name" value="Thioredoxin-like_sf"/>
</dbReference>
<dbReference type="RefSeq" id="WP_093207477.1">
    <property type="nucleotide sequence ID" value="NZ_FNGS01000008.1"/>
</dbReference>
<dbReference type="Proteomes" id="UP000198901">
    <property type="component" value="Unassembled WGS sequence"/>
</dbReference>
<dbReference type="InterPro" id="IPR003782">
    <property type="entry name" value="SCO1/SenC"/>
</dbReference>